<feature type="compositionally biased region" description="Basic residues" evidence="1">
    <location>
        <begin position="365"/>
        <end position="377"/>
    </location>
</feature>
<proteinExistence type="predicted"/>
<dbReference type="Proteomes" id="UP000009168">
    <property type="component" value="Unassembled WGS sequence"/>
</dbReference>
<reference evidence="3" key="1">
    <citation type="journal article" date="2006" name="PLoS Biol.">
        <title>Macronuclear genome sequence of the ciliate Tetrahymena thermophila, a model eukaryote.</title>
        <authorList>
            <person name="Eisen J.A."/>
            <person name="Coyne R.S."/>
            <person name="Wu M."/>
            <person name="Wu D."/>
            <person name="Thiagarajan M."/>
            <person name="Wortman J.R."/>
            <person name="Badger J.H."/>
            <person name="Ren Q."/>
            <person name="Amedeo P."/>
            <person name="Jones K.M."/>
            <person name="Tallon L.J."/>
            <person name="Delcher A.L."/>
            <person name="Salzberg S.L."/>
            <person name="Silva J.C."/>
            <person name="Haas B.J."/>
            <person name="Majoros W.H."/>
            <person name="Farzad M."/>
            <person name="Carlton J.M."/>
            <person name="Smith R.K. Jr."/>
            <person name="Garg J."/>
            <person name="Pearlman R.E."/>
            <person name="Karrer K.M."/>
            <person name="Sun L."/>
            <person name="Manning G."/>
            <person name="Elde N.C."/>
            <person name="Turkewitz A.P."/>
            <person name="Asai D.J."/>
            <person name="Wilkes D.E."/>
            <person name="Wang Y."/>
            <person name="Cai H."/>
            <person name="Collins K."/>
            <person name="Stewart B.A."/>
            <person name="Lee S.R."/>
            <person name="Wilamowska K."/>
            <person name="Weinberg Z."/>
            <person name="Ruzzo W.L."/>
            <person name="Wloga D."/>
            <person name="Gaertig J."/>
            <person name="Frankel J."/>
            <person name="Tsao C.-C."/>
            <person name="Gorovsky M.A."/>
            <person name="Keeling P.J."/>
            <person name="Waller R.F."/>
            <person name="Patron N.J."/>
            <person name="Cherry J.M."/>
            <person name="Stover N.A."/>
            <person name="Krieger C.J."/>
            <person name="del Toro C."/>
            <person name="Ryder H.F."/>
            <person name="Williamson S.C."/>
            <person name="Barbeau R.A."/>
            <person name="Hamilton E.P."/>
            <person name="Orias E."/>
        </authorList>
    </citation>
    <scope>NUCLEOTIDE SEQUENCE [LARGE SCALE GENOMIC DNA]</scope>
    <source>
        <strain evidence="3">SB210</strain>
    </source>
</reference>
<dbReference type="EMBL" id="GG662693">
    <property type="protein sequence ID" value="EAR96500.2"/>
    <property type="molecule type" value="Genomic_DNA"/>
</dbReference>
<feature type="compositionally biased region" description="Acidic residues" evidence="1">
    <location>
        <begin position="30"/>
        <end position="41"/>
    </location>
</feature>
<feature type="compositionally biased region" description="Basic and acidic residues" evidence="1">
    <location>
        <begin position="536"/>
        <end position="550"/>
    </location>
</feature>
<keyword evidence="3" id="KW-1185">Reference proteome</keyword>
<feature type="compositionally biased region" description="Acidic residues" evidence="1">
    <location>
        <begin position="348"/>
        <end position="360"/>
    </location>
</feature>
<evidence type="ECO:0000313" key="3">
    <source>
        <dbReference type="Proteomes" id="UP000009168"/>
    </source>
</evidence>
<feature type="compositionally biased region" description="Basic residues" evidence="1">
    <location>
        <begin position="422"/>
        <end position="431"/>
    </location>
</feature>
<dbReference type="AlphaFoldDB" id="I7MEK0"/>
<organism evidence="2 3">
    <name type="scientific">Tetrahymena thermophila (strain SB210)</name>
    <dbReference type="NCBI Taxonomy" id="312017"/>
    <lineage>
        <taxon>Eukaryota</taxon>
        <taxon>Sar</taxon>
        <taxon>Alveolata</taxon>
        <taxon>Ciliophora</taxon>
        <taxon>Intramacronucleata</taxon>
        <taxon>Oligohymenophorea</taxon>
        <taxon>Hymenostomatida</taxon>
        <taxon>Tetrahymenina</taxon>
        <taxon>Tetrahymenidae</taxon>
        <taxon>Tetrahymena</taxon>
    </lineage>
</organism>
<feature type="compositionally biased region" description="Polar residues" evidence="1">
    <location>
        <begin position="481"/>
        <end position="491"/>
    </location>
</feature>
<protein>
    <submittedName>
        <fullName evidence="2">Uncharacterized protein</fullName>
    </submittedName>
</protein>
<feature type="compositionally biased region" description="Basic residues" evidence="1">
    <location>
        <begin position="324"/>
        <end position="334"/>
    </location>
</feature>
<feature type="compositionally biased region" description="Polar residues" evidence="1">
    <location>
        <begin position="293"/>
        <end position="302"/>
    </location>
</feature>
<dbReference type="InParanoid" id="I7MEK0"/>
<feature type="compositionally biased region" description="Basic residues" evidence="1">
    <location>
        <begin position="394"/>
        <end position="405"/>
    </location>
</feature>
<gene>
    <name evidence="2" type="ORF">TTHERM_00191690</name>
</gene>
<dbReference type="RefSeq" id="XP_001016745.2">
    <property type="nucleotide sequence ID" value="XM_001016745.3"/>
</dbReference>
<feature type="compositionally biased region" description="Basic and acidic residues" evidence="1">
    <location>
        <begin position="506"/>
        <end position="518"/>
    </location>
</feature>
<dbReference type="GeneID" id="7844850"/>
<feature type="compositionally biased region" description="Basic residues" evidence="1">
    <location>
        <begin position="453"/>
        <end position="462"/>
    </location>
</feature>
<sequence length="573" mass="68353">MNTSNLRKKSTYDLQKQKYISNRKRQDYEKDLEESDPDEYENDLNDLKQRLHIINYNYYTEALRLALIEKSRPLMPLKLGPLVQKQTLQADYLRGVNGQTAITGQFNQGNILQYNDLTSQTYKQMYQNQQNYQHIRQSQSSPKLINSQNNPYGNQQYQRNSFQNYPAQNLDAVQLPQINQSAVYQKPKYKEQLPMISSPTGSNQGQNRLSFDQQQYINNLQTQQMNYPQYDTTKLQQQRLTQLGTPYDNQEYFQVIDGKKYKIKQMSVNSPQIQVFGADEYAQQRKKKKSVFHSKQNDQMYSKKQLRDYEQQEEEDQYDQPVSKSRKSINARSKRNIEMKSQKKIDNYEDDGYDDQEDYDDNYKRSRQSKSKLKSKQQIKYDQDDDEEDQYNTRSRKRNKSRKLSRAQEQEDGDYDDNRSVRSNKRSKSRKNTVSSRRGGDYQEENDDDYIQKGKKKNKSKFFKNEDIDDLDDLDEFKPKQNATNDNQSEYDNTKNQRKKTFIKSRNQDDEFNQDDRTQNQTQKKKKTIIINEDNQDSKYKRRDATEKKKTVLMSKNQIKSLKHLKDLEADDL</sequence>
<feature type="compositionally biased region" description="Basic and acidic residues" evidence="1">
    <location>
        <begin position="335"/>
        <end position="347"/>
    </location>
</feature>
<accession>I7MEK0</accession>
<name>I7MEK0_TETTS</name>
<dbReference type="KEGG" id="tet:TTHERM_00191690"/>
<feature type="region of interest" description="Disordered" evidence="1">
    <location>
        <begin position="287"/>
        <end position="552"/>
    </location>
</feature>
<evidence type="ECO:0000313" key="2">
    <source>
        <dbReference type="EMBL" id="EAR96500.2"/>
    </source>
</evidence>
<evidence type="ECO:0000256" key="1">
    <source>
        <dbReference type="SAM" id="MobiDB-lite"/>
    </source>
</evidence>
<feature type="region of interest" description="Disordered" evidence="1">
    <location>
        <begin position="1"/>
        <end position="41"/>
    </location>
</feature>